<evidence type="ECO:0000256" key="5">
    <source>
        <dbReference type="SAM" id="Phobius"/>
    </source>
</evidence>
<protein>
    <submittedName>
        <fullName evidence="6">Uncharacterized protein</fullName>
    </submittedName>
</protein>
<keyword evidence="7" id="KW-1185">Reference proteome</keyword>
<comment type="caution">
    <text evidence="6">The sequence shown here is derived from an EMBL/GenBank/DDBJ whole genome shotgun (WGS) entry which is preliminary data.</text>
</comment>
<dbReference type="Pfam" id="PF04750">
    <property type="entry name" value="Far-17a_AIG1"/>
    <property type="match status" value="1"/>
</dbReference>
<dbReference type="OrthoDB" id="410811at2759"/>
<evidence type="ECO:0000313" key="6">
    <source>
        <dbReference type="EMBL" id="CAE7796093.1"/>
    </source>
</evidence>
<name>A0A812YTX7_9DINO</name>
<evidence type="ECO:0000256" key="2">
    <source>
        <dbReference type="ARBA" id="ARBA00022692"/>
    </source>
</evidence>
<feature type="transmembrane region" description="Helical" evidence="5">
    <location>
        <begin position="100"/>
        <end position="121"/>
    </location>
</feature>
<feature type="transmembrane region" description="Helical" evidence="5">
    <location>
        <begin position="178"/>
        <end position="196"/>
    </location>
</feature>
<dbReference type="GO" id="GO:0016020">
    <property type="term" value="C:membrane"/>
    <property type="evidence" value="ECO:0007669"/>
    <property type="project" value="InterPro"/>
</dbReference>
<sequence length="230" mass="26119">MATKVFATDIAPWDNHEWPEVFATSKSMSPQAFLAFRFISAAIFLGHAVAHLLWRLEEGDGWFYWAYLTHIAVWVEVVSEILLVVLAIQGYRSLSAPRLSTLPTLVRVGMAVYAIVLPVSLPPGSEYWTLVRPIWDVVSGVKEVPSYLSIFVHLLNFILLIVGLFLSRLPYSIKRIGWSLLFGFGYVAWTLIHFWAQIGNQGGCDQYPTRQEAEEKVERRSSEVVLPMMM</sequence>
<organism evidence="6 7">
    <name type="scientific">Symbiodinium necroappetens</name>
    <dbReference type="NCBI Taxonomy" id="1628268"/>
    <lineage>
        <taxon>Eukaryota</taxon>
        <taxon>Sar</taxon>
        <taxon>Alveolata</taxon>
        <taxon>Dinophyceae</taxon>
        <taxon>Suessiales</taxon>
        <taxon>Symbiodiniaceae</taxon>
        <taxon>Symbiodinium</taxon>
    </lineage>
</organism>
<evidence type="ECO:0000313" key="7">
    <source>
        <dbReference type="Proteomes" id="UP000601435"/>
    </source>
</evidence>
<dbReference type="PANTHER" id="PTHR12242">
    <property type="entry name" value="OS02G0130600 PROTEIN-RELATED"/>
    <property type="match status" value="1"/>
</dbReference>
<evidence type="ECO:0000256" key="3">
    <source>
        <dbReference type="ARBA" id="ARBA00022989"/>
    </source>
</evidence>
<gene>
    <name evidence="6" type="ORF">SNEC2469_LOCUS23435</name>
</gene>
<proteinExistence type="predicted"/>
<accession>A0A812YTX7</accession>
<keyword evidence="4 5" id="KW-0472">Membrane</keyword>
<dbReference type="EMBL" id="CAJNJA010043698">
    <property type="protein sequence ID" value="CAE7796093.1"/>
    <property type="molecule type" value="Genomic_DNA"/>
</dbReference>
<evidence type="ECO:0000256" key="1">
    <source>
        <dbReference type="ARBA" id="ARBA00004127"/>
    </source>
</evidence>
<feature type="transmembrane region" description="Helical" evidence="5">
    <location>
        <begin position="147"/>
        <end position="166"/>
    </location>
</feature>
<feature type="transmembrane region" description="Helical" evidence="5">
    <location>
        <begin position="34"/>
        <end position="56"/>
    </location>
</feature>
<dbReference type="AlphaFoldDB" id="A0A812YTX7"/>
<comment type="subcellular location">
    <subcellularLocation>
        <location evidence="1">Endomembrane system</location>
        <topology evidence="1">Multi-pass membrane protein</topology>
    </subcellularLocation>
</comment>
<dbReference type="InterPro" id="IPR006838">
    <property type="entry name" value="ADTRP_AIG1"/>
</dbReference>
<keyword evidence="2 5" id="KW-0812">Transmembrane</keyword>
<keyword evidence="3 5" id="KW-1133">Transmembrane helix</keyword>
<feature type="non-terminal residue" evidence="6">
    <location>
        <position position="230"/>
    </location>
</feature>
<feature type="transmembrane region" description="Helical" evidence="5">
    <location>
        <begin position="62"/>
        <end position="88"/>
    </location>
</feature>
<reference evidence="6" key="1">
    <citation type="submission" date="2021-02" db="EMBL/GenBank/DDBJ databases">
        <authorList>
            <person name="Dougan E. K."/>
            <person name="Rhodes N."/>
            <person name="Thang M."/>
            <person name="Chan C."/>
        </authorList>
    </citation>
    <scope>NUCLEOTIDE SEQUENCE</scope>
</reference>
<dbReference type="GO" id="GO:0012505">
    <property type="term" value="C:endomembrane system"/>
    <property type="evidence" value="ECO:0007669"/>
    <property type="project" value="UniProtKB-SubCell"/>
</dbReference>
<evidence type="ECO:0000256" key="4">
    <source>
        <dbReference type="ARBA" id="ARBA00023136"/>
    </source>
</evidence>
<dbReference type="Proteomes" id="UP000601435">
    <property type="component" value="Unassembled WGS sequence"/>
</dbReference>